<protein>
    <recommendedName>
        <fullName evidence="3">beta-N-acetylhexosaminidase</fullName>
        <ecNumber evidence="3">3.2.1.52</ecNumber>
    </recommendedName>
</protein>
<dbReference type="InterPro" id="IPR000421">
    <property type="entry name" value="FA58C"/>
</dbReference>
<dbReference type="SUPFAM" id="SSF55545">
    <property type="entry name" value="beta-N-acetylhexosaminidase-like domain"/>
    <property type="match status" value="1"/>
</dbReference>
<dbReference type="RefSeq" id="WP_088592913.1">
    <property type="nucleotide sequence ID" value="NZ_CP022022.1"/>
</dbReference>
<dbReference type="GO" id="GO:0004563">
    <property type="term" value="F:beta-N-acetylhexosaminidase activity"/>
    <property type="evidence" value="ECO:0007669"/>
    <property type="project" value="UniProtKB-EC"/>
</dbReference>
<dbReference type="InterPro" id="IPR026876">
    <property type="entry name" value="Fn3_assoc_repeat"/>
</dbReference>
<evidence type="ECO:0000256" key="6">
    <source>
        <dbReference type="PIRSR" id="PIRSR625705-1"/>
    </source>
</evidence>
<dbReference type="KEGG" id="capn:CBG49_00525"/>
<comment type="catalytic activity">
    <reaction evidence="1">
        <text>Hydrolysis of terminal non-reducing N-acetyl-D-hexosamine residues in N-acetyl-beta-D-hexosaminides.</text>
        <dbReference type="EC" id="3.2.1.52"/>
    </reaction>
</comment>
<evidence type="ECO:0000256" key="5">
    <source>
        <dbReference type="ARBA" id="ARBA00023295"/>
    </source>
</evidence>
<feature type="active site" description="Proton donor" evidence="6">
    <location>
        <position position="348"/>
    </location>
</feature>
<dbReference type="PANTHER" id="PTHR22600:SF57">
    <property type="entry name" value="BETA-N-ACETYLHEXOSAMINIDASE"/>
    <property type="match status" value="1"/>
</dbReference>
<dbReference type="InterPro" id="IPR008979">
    <property type="entry name" value="Galactose-bd-like_sf"/>
</dbReference>
<dbReference type="SUPFAM" id="SSF51445">
    <property type="entry name" value="(Trans)glycosidases"/>
    <property type="match status" value="1"/>
</dbReference>
<dbReference type="AlphaFoldDB" id="A0A1Z4BK86"/>
<evidence type="ECO:0000313" key="10">
    <source>
        <dbReference type="EMBL" id="ASF41686.1"/>
    </source>
</evidence>
<accession>A0A1Z4BK86</accession>
<evidence type="ECO:0000256" key="2">
    <source>
        <dbReference type="ARBA" id="ARBA00006285"/>
    </source>
</evidence>
<reference evidence="11" key="1">
    <citation type="submission" date="2017-06" db="EMBL/GenBank/DDBJ databases">
        <title>Complete genome sequence of Capnocytophaga sp. KCOM 1579 (=ChDC OS43) isolated from a human refractory periapical abscess lesion.</title>
        <authorList>
            <person name="Kook J.-K."/>
            <person name="Park S.-N."/>
            <person name="Lim Y.K."/>
            <person name="Roh H."/>
        </authorList>
    </citation>
    <scope>NUCLEOTIDE SEQUENCE [LARGE SCALE GENOMIC DNA]</scope>
    <source>
        <strain evidence="11">ChDC OS43</strain>
    </source>
</reference>
<dbReference type="InterPro" id="IPR029018">
    <property type="entry name" value="Hex-like_dom2"/>
</dbReference>
<evidence type="ECO:0000259" key="7">
    <source>
        <dbReference type="Pfam" id="PF00728"/>
    </source>
</evidence>
<dbReference type="Gene3D" id="3.20.20.80">
    <property type="entry name" value="Glycosidases"/>
    <property type="match status" value="1"/>
</dbReference>
<dbReference type="CDD" id="cd06563">
    <property type="entry name" value="GH20_chitobiase-like"/>
    <property type="match status" value="1"/>
</dbReference>
<evidence type="ECO:0000313" key="11">
    <source>
        <dbReference type="Proteomes" id="UP000197007"/>
    </source>
</evidence>
<gene>
    <name evidence="10" type="ORF">CBG49_00525</name>
</gene>
<comment type="similarity">
    <text evidence="2">Belongs to the glycosyl hydrolase 20 family.</text>
</comment>
<proteinExistence type="inferred from homology"/>
<keyword evidence="11" id="KW-1185">Reference proteome</keyword>
<evidence type="ECO:0000259" key="8">
    <source>
        <dbReference type="Pfam" id="PF00754"/>
    </source>
</evidence>
<dbReference type="InterPro" id="IPR025705">
    <property type="entry name" value="Beta_hexosaminidase_sua/sub"/>
</dbReference>
<dbReference type="Pfam" id="PF02838">
    <property type="entry name" value="Glyco_hydro_20b"/>
    <property type="match status" value="1"/>
</dbReference>
<dbReference type="PRINTS" id="PR00738">
    <property type="entry name" value="GLHYDRLASE20"/>
</dbReference>
<dbReference type="Proteomes" id="UP000197007">
    <property type="component" value="Chromosome"/>
</dbReference>
<dbReference type="Gene3D" id="3.30.379.10">
    <property type="entry name" value="Chitobiase/beta-hexosaminidase domain 2-like"/>
    <property type="match status" value="1"/>
</dbReference>
<evidence type="ECO:0000256" key="1">
    <source>
        <dbReference type="ARBA" id="ARBA00001231"/>
    </source>
</evidence>
<dbReference type="InterPro" id="IPR015882">
    <property type="entry name" value="HEX_bac_N"/>
</dbReference>
<dbReference type="Pfam" id="PF13287">
    <property type="entry name" value="Fn3_assoc"/>
    <property type="match status" value="1"/>
</dbReference>
<organism evidence="10 11">
    <name type="scientific">Capnocytophaga endodontalis</name>
    <dbReference type="NCBI Taxonomy" id="2708117"/>
    <lineage>
        <taxon>Bacteria</taxon>
        <taxon>Pseudomonadati</taxon>
        <taxon>Bacteroidota</taxon>
        <taxon>Flavobacteriia</taxon>
        <taxon>Flavobacteriales</taxon>
        <taxon>Flavobacteriaceae</taxon>
        <taxon>Capnocytophaga</taxon>
    </lineage>
</organism>
<dbReference type="PROSITE" id="PS51257">
    <property type="entry name" value="PROKAR_LIPOPROTEIN"/>
    <property type="match status" value="1"/>
</dbReference>
<dbReference type="Gene3D" id="2.60.120.260">
    <property type="entry name" value="Galactose-binding domain-like"/>
    <property type="match status" value="1"/>
</dbReference>
<feature type="domain" description="Glycoside hydrolase family 20 catalytic" evidence="7">
    <location>
        <begin position="161"/>
        <end position="522"/>
    </location>
</feature>
<keyword evidence="5" id="KW-0326">Glycosidase</keyword>
<evidence type="ECO:0000256" key="3">
    <source>
        <dbReference type="ARBA" id="ARBA00012663"/>
    </source>
</evidence>
<dbReference type="SUPFAM" id="SSF49785">
    <property type="entry name" value="Galactose-binding domain-like"/>
    <property type="match status" value="1"/>
</dbReference>
<evidence type="ECO:0000256" key="4">
    <source>
        <dbReference type="ARBA" id="ARBA00022801"/>
    </source>
</evidence>
<dbReference type="InterPro" id="IPR017853">
    <property type="entry name" value="GH"/>
</dbReference>
<dbReference type="Pfam" id="PF00728">
    <property type="entry name" value="Glyco_hydro_20"/>
    <property type="match status" value="1"/>
</dbReference>
<dbReference type="GO" id="GO:0016020">
    <property type="term" value="C:membrane"/>
    <property type="evidence" value="ECO:0007669"/>
    <property type="project" value="TreeGrafter"/>
</dbReference>
<dbReference type="GO" id="GO:0005975">
    <property type="term" value="P:carbohydrate metabolic process"/>
    <property type="evidence" value="ECO:0007669"/>
    <property type="project" value="InterPro"/>
</dbReference>
<dbReference type="InterPro" id="IPR015883">
    <property type="entry name" value="Glyco_hydro_20_cat"/>
</dbReference>
<dbReference type="GO" id="GO:0030203">
    <property type="term" value="P:glycosaminoglycan metabolic process"/>
    <property type="evidence" value="ECO:0007669"/>
    <property type="project" value="TreeGrafter"/>
</dbReference>
<feature type="domain" description="F5/8 type C" evidence="8">
    <location>
        <begin position="652"/>
        <end position="759"/>
    </location>
</feature>
<feature type="domain" description="Beta-hexosaminidase bacterial type N-terminal" evidence="9">
    <location>
        <begin position="32"/>
        <end position="158"/>
    </location>
</feature>
<name>A0A1Z4BK86_9FLAO</name>
<evidence type="ECO:0000259" key="9">
    <source>
        <dbReference type="Pfam" id="PF02838"/>
    </source>
</evidence>
<dbReference type="EC" id="3.2.1.52" evidence="3"/>
<keyword evidence="4" id="KW-0378">Hydrolase</keyword>
<dbReference type="Pfam" id="PF00754">
    <property type="entry name" value="F5_F8_type_C"/>
    <property type="match status" value="1"/>
</dbReference>
<dbReference type="PANTHER" id="PTHR22600">
    <property type="entry name" value="BETA-HEXOSAMINIDASE"/>
    <property type="match status" value="1"/>
</dbReference>
<dbReference type="EMBL" id="CP022022">
    <property type="protein sequence ID" value="ASF41686.1"/>
    <property type="molecule type" value="Genomic_DNA"/>
</dbReference>
<sequence length="779" mass="88443">MKKLLFLTALLTIACQPLKQETVKFTESDICIIPKPQSMTLNKGSFRFTKETVFVTAPELYPVTNLFVEQYEKATGFRMFFRKAAIQTSHILLSLDKSLPKEGYTLIVKPDKISITAADHNGALYALETLRQLLPKEFESPTPVKTDWVIPAVTITDAPQYPWRGLMLDVSRHFFSKEYILKTLDRMAMLKLNTFHFHLVDNEGWRIEIKKYPKLTEIGAWRVDQEDKLWDERTTNPANAFANPASAPKKYGGFYTQEDIKEIVAYAAARGITVIPEIEMPAHVMSAIAAYPELSCHKRPIGVPSGAVWPITDIYCAGQEETFTFLEDVLTEVMALFPSKYIHVGGDEATHTEWEKCPKCQARMKEHHLKDVHQLQSYFIKRIDDFLVSKGRTLVGWDEIMDGGLANDAVVMNWRGIDIGKKALEQGNPVVLTSDFYINKYQGLPEYEPLANGGYLTLKKLYHYNLEKENLSSLSLGGGKGEEKNVLGSQANLWAEYIATPEHSEYMLFPRLLAFSEICWTPDNLKNWDNFINRTQTFMERLDVMKIKYARSIYQVLPTVENQNGKIFLKLECEVPNADIRYALGDTPIEKAEKYTQPIPFNESTTFKATVFSRKATNTITTGEVIFHKAIGKKMSYSPVYHKKYQGQGEATLTNVVRGTKNFQDGQWLGWLGDDVTLTLDLEQATEVSEVRIGAMDAQSSGIYFPIKFAISLSTDGKNYREVATHNEPCVVRGKPSLKDFALKFNSQEARYIKITLKNVKTPPKGGDAWLFIDEVLVF</sequence>